<dbReference type="InterPro" id="IPR036812">
    <property type="entry name" value="NAD(P)_OxRdtase_dom_sf"/>
</dbReference>
<keyword evidence="5" id="KW-0732">Signal</keyword>
<evidence type="ECO:0000256" key="2">
    <source>
        <dbReference type="ARBA" id="ARBA00022737"/>
    </source>
</evidence>
<dbReference type="InterPro" id="IPR023210">
    <property type="entry name" value="NADP_OxRdtase_dom"/>
</dbReference>
<evidence type="ECO:0000313" key="7">
    <source>
        <dbReference type="EMBL" id="MBC5736313.1"/>
    </source>
</evidence>
<dbReference type="SUPFAM" id="SSF51430">
    <property type="entry name" value="NAD(P)-linked oxidoreductase"/>
    <property type="match status" value="1"/>
</dbReference>
<accession>A0A8J6JHP2</accession>
<feature type="domain" description="SLH" evidence="6">
    <location>
        <begin position="101"/>
        <end position="157"/>
    </location>
</feature>
<evidence type="ECO:0000256" key="1">
    <source>
        <dbReference type="ARBA" id="ARBA00007905"/>
    </source>
</evidence>
<dbReference type="FunFam" id="3.20.20.100:FF:000002">
    <property type="entry name" value="2,5-diketo-D-gluconic acid reductase A"/>
    <property type="match status" value="1"/>
</dbReference>
<evidence type="ECO:0000256" key="4">
    <source>
        <dbReference type="ARBA" id="ARBA00023002"/>
    </source>
</evidence>
<comment type="caution">
    <text evidence="7">The sequence shown here is derived from an EMBL/GenBank/DDBJ whole genome shotgun (WGS) entry which is preliminary data.</text>
</comment>
<dbReference type="PROSITE" id="PS51272">
    <property type="entry name" value="SLH"/>
    <property type="match status" value="3"/>
</dbReference>
<dbReference type="EMBL" id="JACOPQ010000003">
    <property type="protein sequence ID" value="MBC5736313.1"/>
    <property type="molecule type" value="Genomic_DNA"/>
</dbReference>
<dbReference type="Proteomes" id="UP000607645">
    <property type="component" value="Unassembled WGS sequence"/>
</dbReference>
<dbReference type="CDD" id="cd19071">
    <property type="entry name" value="AKR_AKR1-5-like"/>
    <property type="match status" value="1"/>
</dbReference>
<sequence length="505" mass="54693">MKGYQLWSMGLLAVLLLQTAACASPSAPPLKSDGVAAAPAFTDVPADAWYAQAVLYCREQGLVRGTADHTFSPDRSMTRSMLAAVLYRLAGSPAVSAAPGFSDTRAGAWYADAVAWAAERGVVSGYGNGLFGTGDPVNREQAVTALWRYAYSPETETAADFADTGELSAWARPAVNWAWVQGIAAGRAGNRFAAREAVTRAEVCVMLYRWMENPKSGAPTAAPSPEPTLPPDGGIAFDFERKAVTLNSGYEMPINGLGTYSLTGETCVASVTAALERGVRLIDTAHIYGNEAEVGQAVRESGIPREEIFIITKLYPSQFANAEDAIDEALRKLDIGYIDLLLLHHPGTGDVEAYRAMERAVEAGKVRSIGLSNWYVRELEEFLPQVTVTPALVQNEIHPYYQENDVIPYIQGLGIVVQGWYPLGGRGHTAELLGDGIISEIAAAHDKSPAQVILRWNLQKGVVVIPGSGNPDHIQENTELYDFELSDEEMARINALDRGEKHDWY</sequence>
<dbReference type="GO" id="GO:0016616">
    <property type="term" value="F:oxidoreductase activity, acting on the CH-OH group of donors, NAD or NADP as acceptor"/>
    <property type="evidence" value="ECO:0007669"/>
    <property type="project" value="UniProtKB-ARBA"/>
</dbReference>
<dbReference type="PRINTS" id="PR00069">
    <property type="entry name" value="ALDKETRDTASE"/>
</dbReference>
<dbReference type="PANTHER" id="PTHR43827:SF3">
    <property type="entry name" value="NADP-DEPENDENT OXIDOREDUCTASE DOMAIN-CONTAINING PROTEIN"/>
    <property type="match status" value="1"/>
</dbReference>
<evidence type="ECO:0000256" key="3">
    <source>
        <dbReference type="ARBA" id="ARBA00022857"/>
    </source>
</evidence>
<evidence type="ECO:0000259" key="6">
    <source>
        <dbReference type="PROSITE" id="PS51272"/>
    </source>
</evidence>
<dbReference type="InterPro" id="IPR020471">
    <property type="entry name" value="AKR"/>
</dbReference>
<dbReference type="Pfam" id="PF00248">
    <property type="entry name" value="Aldo_ket_red"/>
    <property type="match status" value="1"/>
</dbReference>
<dbReference type="AlphaFoldDB" id="A0A8J6JHP2"/>
<dbReference type="PANTHER" id="PTHR43827">
    <property type="entry name" value="2,5-DIKETO-D-GLUCONIC ACID REDUCTASE"/>
    <property type="match status" value="1"/>
</dbReference>
<proteinExistence type="inferred from homology"/>
<feature type="chain" id="PRO_5035186285" evidence="5">
    <location>
        <begin position="24"/>
        <end position="505"/>
    </location>
</feature>
<keyword evidence="3" id="KW-0521">NADP</keyword>
<keyword evidence="8" id="KW-1185">Reference proteome</keyword>
<dbReference type="InterPro" id="IPR001119">
    <property type="entry name" value="SLH_dom"/>
</dbReference>
<feature type="domain" description="SLH" evidence="6">
    <location>
        <begin position="37"/>
        <end position="100"/>
    </location>
</feature>
<dbReference type="RefSeq" id="WP_186918646.1">
    <property type="nucleotide sequence ID" value="NZ_JACOPQ010000003.1"/>
</dbReference>
<feature type="domain" description="SLH" evidence="6">
    <location>
        <begin position="158"/>
        <end position="221"/>
    </location>
</feature>
<name>A0A8J6JHP2_9FIRM</name>
<gene>
    <name evidence="7" type="ORF">H8S62_04725</name>
</gene>
<keyword evidence="4" id="KW-0560">Oxidoreductase</keyword>
<dbReference type="Pfam" id="PF00395">
    <property type="entry name" value="SLH"/>
    <property type="match status" value="3"/>
</dbReference>
<organism evidence="7 8">
    <name type="scientific">Lawsonibacter faecis</name>
    <dbReference type="NCBI Taxonomy" id="2763052"/>
    <lineage>
        <taxon>Bacteria</taxon>
        <taxon>Bacillati</taxon>
        <taxon>Bacillota</taxon>
        <taxon>Clostridia</taxon>
        <taxon>Eubacteriales</taxon>
        <taxon>Oscillospiraceae</taxon>
        <taxon>Lawsonibacter</taxon>
    </lineage>
</organism>
<evidence type="ECO:0000256" key="5">
    <source>
        <dbReference type="SAM" id="SignalP"/>
    </source>
</evidence>
<feature type="signal peptide" evidence="5">
    <location>
        <begin position="1"/>
        <end position="23"/>
    </location>
</feature>
<dbReference type="Gene3D" id="3.20.20.100">
    <property type="entry name" value="NADP-dependent oxidoreductase domain"/>
    <property type="match status" value="1"/>
</dbReference>
<reference evidence="7" key="1">
    <citation type="submission" date="2020-08" db="EMBL/GenBank/DDBJ databases">
        <title>Genome public.</title>
        <authorList>
            <person name="Liu C."/>
            <person name="Sun Q."/>
        </authorList>
    </citation>
    <scope>NUCLEOTIDE SEQUENCE</scope>
    <source>
        <strain evidence="7">NSJ-52</strain>
    </source>
</reference>
<evidence type="ECO:0000313" key="8">
    <source>
        <dbReference type="Proteomes" id="UP000607645"/>
    </source>
</evidence>
<comment type="similarity">
    <text evidence="1">Belongs to the aldo/keto reductase family.</text>
</comment>
<protein>
    <submittedName>
        <fullName evidence="7">Aldo/keto reductase</fullName>
    </submittedName>
</protein>
<keyword evidence="2" id="KW-0677">Repeat</keyword>